<dbReference type="HAMAP" id="MF_01161">
    <property type="entry name" value="tRNA_Ile_lys_synt"/>
    <property type="match status" value="1"/>
</dbReference>
<dbReference type="Gene3D" id="3.40.50.620">
    <property type="entry name" value="HUPs"/>
    <property type="match status" value="1"/>
</dbReference>
<dbReference type="PANTHER" id="PTHR43033:SF1">
    <property type="entry name" value="TRNA(ILE)-LYSIDINE SYNTHASE-RELATED"/>
    <property type="match status" value="1"/>
</dbReference>
<dbReference type="Pfam" id="PF01171">
    <property type="entry name" value="ATP_bind_3"/>
    <property type="match status" value="1"/>
</dbReference>
<dbReference type="CDD" id="cd01992">
    <property type="entry name" value="TilS_N"/>
    <property type="match status" value="1"/>
</dbReference>
<sequence length="314" mass="37399">MKIEKKFFQHLRKGSFFKEHEKILVAFSGGGDSVSLVQLLLSVQNVYHLDIHLAYVNHDLRKTSLEEERFVRQFASQYNLPLHVKKWQEGKKLTSGIEVSARNFRYDFFAELLKREHFTKLLTAHHADDLTETIVMKLIRGSHFFRLSSLSERRKFQHSELIRLLLPFSKSELEEYLQEKNQHFIFDESNESSKYFRNRVRNEVLPFIKKENPAYVQAMNNFSKTNEYLRQFLQKTAQGFFKENLKKNTLSGLKFLSREERFIYLMMFFENRLEINKHQLEETLNLLEGKQFPKEVQLTNGNILQIHADNVTIL</sequence>
<dbReference type="STRING" id="263852.SAMN02745116_01046"/>
<evidence type="ECO:0000256" key="6">
    <source>
        <dbReference type="HAMAP-Rule" id="MF_01161"/>
    </source>
</evidence>
<dbReference type="InterPro" id="IPR012795">
    <property type="entry name" value="tRNA_Ile_lys_synt_N"/>
</dbReference>
<dbReference type="InterPro" id="IPR014729">
    <property type="entry name" value="Rossmann-like_a/b/a_fold"/>
</dbReference>
<keyword evidence="6" id="KW-0963">Cytoplasm</keyword>
<comment type="domain">
    <text evidence="6">The N-terminal region contains the highly conserved SGGXDS motif, predicted to be a P-loop motif involved in ATP binding.</text>
</comment>
<keyword evidence="1 6" id="KW-0436">Ligase</keyword>
<feature type="domain" description="tRNA(Ile)-lysidine/2-thiocytidine synthase N-terminal" evidence="7">
    <location>
        <begin position="22"/>
        <end position="203"/>
    </location>
</feature>
<gene>
    <name evidence="6" type="primary">tilS</name>
    <name evidence="8" type="ORF">SAMN02745116_01046</name>
</gene>
<dbReference type="InterPro" id="IPR011063">
    <property type="entry name" value="TilS/TtcA_N"/>
</dbReference>
<dbReference type="GO" id="GO:0032267">
    <property type="term" value="F:tRNA(Ile)-lysidine synthase activity"/>
    <property type="evidence" value="ECO:0007669"/>
    <property type="project" value="UniProtKB-EC"/>
</dbReference>
<dbReference type="NCBIfam" id="TIGR02432">
    <property type="entry name" value="lysidine_TilS_N"/>
    <property type="match status" value="1"/>
</dbReference>
<evidence type="ECO:0000259" key="7">
    <source>
        <dbReference type="Pfam" id="PF01171"/>
    </source>
</evidence>
<dbReference type="InterPro" id="IPR012094">
    <property type="entry name" value="tRNA_Ile_lys_synt"/>
</dbReference>
<feature type="binding site" evidence="6">
    <location>
        <begin position="28"/>
        <end position="33"/>
    </location>
    <ligand>
        <name>ATP</name>
        <dbReference type="ChEBI" id="CHEBI:30616"/>
    </ligand>
</feature>
<organism evidence="8 9">
    <name type="scientific">Pilibacter termitis</name>
    <dbReference type="NCBI Taxonomy" id="263852"/>
    <lineage>
        <taxon>Bacteria</taxon>
        <taxon>Bacillati</taxon>
        <taxon>Bacillota</taxon>
        <taxon>Bacilli</taxon>
        <taxon>Lactobacillales</taxon>
        <taxon>Enterococcaceae</taxon>
        <taxon>Pilibacter</taxon>
    </lineage>
</organism>
<name>A0A1T4MD46_9ENTE</name>
<dbReference type="GO" id="GO:0006400">
    <property type="term" value="P:tRNA modification"/>
    <property type="evidence" value="ECO:0007669"/>
    <property type="project" value="UniProtKB-UniRule"/>
</dbReference>
<dbReference type="GO" id="GO:0005737">
    <property type="term" value="C:cytoplasm"/>
    <property type="evidence" value="ECO:0007669"/>
    <property type="project" value="UniProtKB-SubCell"/>
</dbReference>
<evidence type="ECO:0000256" key="3">
    <source>
        <dbReference type="ARBA" id="ARBA00022741"/>
    </source>
</evidence>
<comment type="subcellular location">
    <subcellularLocation>
        <location evidence="6">Cytoplasm</location>
    </subcellularLocation>
</comment>
<dbReference type="PANTHER" id="PTHR43033">
    <property type="entry name" value="TRNA(ILE)-LYSIDINE SYNTHASE-RELATED"/>
    <property type="match status" value="1"/>
</dbReference>
<dbReference type="RefSeq" id="WP_078806971.1">
    <property type="nucleotide sequence ID" value="NZ_FUXI01000009.1"/>
</dbReference>
<reference evidence="8 9" key="1">
    <citation type="submission" date="2017-02" db="EMBL/GenBank/DDBJ databases">
        <authorList>
            <person name="Peterson S.W."/>
        </authorList>
    </citation>
    <scope>NUCLEOTIDE SEQUENCE [LARGE SCALE GENOMIC DNA]</scope>
    <source>
        <strain evidence="8 9">ATCC BAA-1030</strain>
    </source>
</reference>
<dbReference type="SUPFAM" id="SSF52402">
    <property type="entry name" value="Adenine nucleotide alpha hydrolases-like"/>
    <property type="match status" value="1"/>
</dbReference>
<keyword evidence="4 6" id="KW-0067">ATP-binding</keyword>
<dbReference type="EMBL" id="FUXI01000009">
    <property type="protein sequence ID" value="SJZ64674.1"/>
    <property type="molecule type" value="Genomic_DNA"/>
</dbReference>
<dbReference type="AlphaFoldDB" id="A0A1T4MD46"/>
<evidence type="ECO:0000256" key="2">
    <source>
        <dbReference type="ARBA" id="ARBA00022694"/>
    </source>
</evidence>
<evidence type="ECO:0000256" key="4">
    <source>
        <dbReference type="ARBA" id="ARBA00022840"/>
    </source>
</evidence>
<evidence type="ECO:0000256" key="5">
    <source>
        <dbReference type="ARBA" id="ARBA00048539"/>
    </source>
</evidence>
<comment type="similarity">
    <text evidence="6">Belongs to the tRNA(Ile)-lysidine synthase family.</text>
</comment>
<keyword evidence="2 6" id="KW-0819">tRNA processing</keyword>
<evidence type="ECO:0000256" key="1">
    <source>
        <dbReference type="ARBA" id="ARBA00022598"/>
    </source>
</evidence>
<dbReference type="Proteomes" id="UP000190328">
    <property type="component" value="Unassembled WGS sequence"/>
</dbReference>
<dbReference type="OrthoDB" id="9807403at2"/>
<evidence type="ECO:0000313" key="8">
    <source>
        <dbReference type="EMBL" id="SJZ64674.1"/>
    </source>
</evidence>
<comment type="function">
    <text evidence="6">Ligates lysine onto the cytidine present at position 34 of the AUA codon-specific tRNA(Ile) that contains the anticodon CAU, in an ATP-dependent manner. Cytidine is converted to lysidine, thus changing the amino acid specificity of the tRNA from methionine to isoleucine.</text>
</comment>
<evidence type="ECO:0000313" key="9">
    <source>
        <dbReference type="Proteomes" id="UP000190328"/>
    </source>
</evidence>
<dbReference type="GO" id="GO:0005524">
    <property type="term" value="F:ATP binding"/>
    <property type="evidence" value="ECO:0007669"/>
    <property type="project" value="UniProtKB-UniRule"/>
</dbReference>
<dbReference type="EC" id="6.3.4.19" evidence="6"/>
<accession>A0A1T4MD46</accession>
<protein>
    <recommendedName>
        <fullName evidence="6">tRNA(Ile)-lysidine synthase</fullName>
        <ecNumber evidence="6">6.3.4.19</ecNumber>
    </recommendedName>
    <alternativeName>
        <fullName evidence="6">tRNA(Ile)-2-lysyl-cytidine synthase</fullName>
    </alternativeName>
    <alternativeName>
        <fullName evidence="6">tRNA(Ile)-lysidine synthetase</fullName>
    </alternativeName>
</protein>
<keyword evidence="3 6" id="KW-0547">Nucleotide-binding</keyword>
<keyword evidence="9" id="KW-1185">Reference proteome</keyword>
<proteinExistence type="inferred from homology"/>
<comment type="catalytic activity">
    <reaction evidence="5 6">
        <text>cytidine(34) in tRNA(Ile2) + L-lysine + ATP = lysidine(34) in tRNA(Ile2) + AMP + diphosphate + H(+)</text>
        <dbReference type="Rhea" id="RHEA:43744"/>
        <dbReference type="Rhea" id="RHEA-COMP:10625"/>
        <dbReference type="Rhea" id="RHEA-COMP:10670"/>
        <dbReference type="ChEBI" id="CHEBI:15378"/>
        <dbReference type="ChEBI" id="CHEBI:30616"/>
        <dbReference type="ChEBI" id="CHEBI:32551"/>
        <dbReference type="ChEBI" id="CHEBI:33019"/>
        <dbReference type="ChEBI" id="CHEBI:82748"/>
        <dbReference type="ChEBI" id="CHEBI:83665"/>
        <dbReference type="ChEBI" id="CHEBI:456215"/>
        <dbReference type="EC" id="6.3.4.19"/>
    </reaction>
</comment>